<evidence type="ECO:0000256" key="3">
    <source>
        <dbReference type="PROSITE-ProRule" id="PRU00708"/>
    </source>
</evidence>
<sequence length="160" mass="18479">MDARALLESVLKKNAGSPLRFFSCGFSTLPYKFQYFDQVPLVWNIYEHMIQKRTYPNEVTIQTMIIALCKEGNLQKYVKILDQIHGKRCSPSVIVNTSLILKILEEGRIEDYMVLLKRMLQAKVKLGNLESAWKVYEEMLNRGLQASPDICTLFIGVRCK</sequence>
<gene>
    <name evidence="4" type="ORF">CFP56_028177</name>
</gene>
<proteinExistence type="inferred from homology"/>
<comment type="similarity">
    <text evidence="1">Belongs to the PPR family. P subfamily.</text>
</comment>
<dbReference type="NCBIfam" id="TIGR00756">
    <property type="entry name" value="PPR"/>
    <property type="match status" value="2"/>
</dbReference>
<dbReference type="PROSITE" id="PS51375">
    <property type="entry name" value="PPR"/>
    <property type="match status" value="1"/>
</dbReference>
<evidence type="ECO:0000256" key="1">
    <source>
        <dbReference type="ARBA" id="ARBA00007626"/>
    </source>
</evidence>
<accession>A0AAW0JTY4</accession>
<dbReference type="Proteomes" id="UP000237347">
    <property type="component" value="Unassembled WGS sequence"/>
</dbReference>
<dbReference type="Gene3D" id="1.25.40.10">
    <property type="entry name" value="Tetratricopeptide repeat domain"/>
    <property type="match status" value="1"/>
</dbReference>
<feature type="repeat" description="PPR" evidence="3">
    <location>
        <begin position="57"/>
        <end position="91"/>
    </location>
</feature>
<keyword evidence="5" id="KW-1185">Reference proteome</keyword>
<protein>
    <submittedName>
        <fullName evidence="4">Pentatricopeptide repeat-containing protein</fullName>
    </submittedName>
</protein>
<dbReference type="Pfam" id="PF13812">
    <property type="entry name" value="PPR_3"/>
    <property type="match status" value="1"/>
</dbReference>
<evidence type="ECO:0000313" key="4">
    <source>
        <dbReference type="EMBL" id="KAK7830478.1"/>
    </source>
</evidence>
<dbReference type="AlphaFoldDB" id="A0AAW0JTY4"/>
<dbReference type="InterPro" id="IPR011990">
    <property type="entry name" value="TPR-like_helical_dom_sf"/>
</dbReference>
<dbReference type="PANTHER" id="PTHR47941">
    <property type="entry name" value="PENTATRICOPEPTIDE REPEAT-CONTAINING PROTEIN 3, MITOCHONDRIAL"/>
    <property type="match status" value="1"/>
</dbReference>
<dbReference type="Pfam" id="PF01535">
    <property type="entry name" value="PPR"/>
    <property type="match status" value="1"/>
</dbReference>
<dbReference type="EMBL" id="PKMF04000461">
    <property type="protein sequence ID" value="KAK7830478.1"/>
    <property type="molecule type" value="Genomic_DNA"/>
</dbReference>
<evidence type="ECO:0000256" key="2">
    <source>
        <dbReference type="ARBA" id="ARBA00022737"/>
    </source>
</evidence>
<name>A0AAW0JTY4_QUESU</name>
<keyword evidence="2" id="KW-0677">Repeat</keyword>
<dbReference type="InterPro" id="IPR002885">
    <property type="entry name" value="PPR_rpt"/>
</dbReference>
<comment type="caution">
    <text evidence="4">The sequence shown here is derived from an EMBL/GenBank/DDBJ whole genome shotgun (WGS) entry which is preliminary data.</text>
</comment>
<organism evidence="4 5">
    <name type="scientific">Quercus suber</name>
    <name type="common">Cork oak</name>
    <dbReference type="NCBI Taxonomy" id="58331"/>
    <lineage>
        <taxon>Eukaryota</taxon>
        <taxon>Viridiplantae</taxon>
        <taxon>Streptophyta</taxon>
        <taxon>Embryophyta</taxon>
        <taxon>Tracheophyta</taxon>
        <taxon>Spermatophyta</taxon>
        <taxon>Magnoliopsida</taxon>
        <taxon>eudicotyledons</taxon>
        <taxon>Gunneridae</taxon>
        <taxon>Pentapetalae</taxon>
        <taxon>rosids</taxon>
        <taxon>fabids</taxon>
        <taxon>Fagales</taxon>
        <taxon>Fagaceae</taxon>
        <taxon>Quercus</taxon>
    </lineage>
</organism>
<reference evidence="4 5" key="1">
    <citation type="journal article" date="2018" name="Sci. Data">
        <title>The draft genome sequence of cork oak.</title>
        <authorList>
            <person name="Ramos A.M."/>
            <person name="Usie A."/>
            <person name="Barbosa P."/>
            <person name="Barros P.M."/>
            <person name="Capote T."/>
            <person name="Chaves I."/>
            <person name="Simoes F."/>
            <person name="Abreu I."/>
            <person name="Carrasquinho I."/>
            <person name="Faro C."/>
            <person name="Guimaraes J.B."/>
            <person name="Mendonca D."/>
            <person name="Nobrega F."/>
            <person name="Rodrigues L."/>
            <person name="Saibo N.J.M."/>
            <person name="Varela M.C."/>
            <person name="Egas C."/>
            <person name="Matos J."/>
            <person name="Miguel C.M."/>
            <person name="Oliveira M.M."/>
            <person name="Ricardo C.P."/>
            <person name="Goncalves S."/>
        </authorList>
    </citation>
    <scope>NUCLEOTIDE SEQUENCE [LARGE SCALE GENOMIC DNA]</scope>
    <source>
        <strain evidence="5">cv. HL8</strain>
    </source>
</reference>
<evidence type="ECO:0000313" key="5">
    <source>
        <dbReference type="Proteomes" id="UP000237347"/>
    </source>
</evidence>